<dbReference type="PANTHER" id="PTHR30111">
    <property type="entry name" value="33 KDA CHAPERONIN"/>
    <property type="match status" value="1"/>
</dbReference>
<protein>
    <submittedName>
        <fullName evidence="6">Hsp33 family molecular chaperone HslO</fullName>
    </submittedName>
</protein>
<gene>
    <name evidence="6" type="ORF">KEC16_15755</name>
</gene>
<evidence type="ECO:0000256" key="5">
    <source>
        <dbReference type="ARBA" id="ARBA00023284"/>
    </source>
</evidence>
<keyword evidence="3" id="KW-1015">Disulfide bond</keyword>
<keyword evidence="1" id="KW-0963">Cytoplasm</keyword>
<dbReference type="Gene3D" id="3.90.1280.10">
    <property type="entry name" value="HSP33 redox switch-like"/>
    <property type="match status" value="1"/>
</dbReference>
<dbReference type="InterPro" id="IPR000397">
    <property type="entry name" value="Heat_shock_Hsp33"/>
</dbReference>
<dbReference type="SUPFAM" id="SSF64397">
    <property type="entry name" value="Hsp33 domain"/>
    <property type="match status" value="1"/>
</dbReference>
<keyword evidence="4" id="KW-0143">Chaperone</keyword>
<proteinExistence type="predicted"/>
<evidence type="ECO:0000256" key="2">
    <source>
        <dbReference type="ARBA" id="ARBA00022833"/>
    </source>
</evidence>
<evidence type="ECO:0000313" key="6">
    <source>
        <dbReference type="EMBL" id="MBR9973178.1"/>
    </source>
</evidence>
<keyword evidence="7" id="KW-1185">Reference proteome</keyword>
<evidence type="ECO:0000256" key="4">
    <source>
        <dbReference type="ARBA" id="ARBA00023186"/>
    </source>
</evidence>
<keyword evidence="5" id="KW-0676">Redox-active center</keyword>
<dbReference type="InterPro" id="IPR016153">
    <property type="entry name" value="Heat_shock_Hsp33_N"/>
</dbReference>
<reference evidence="6 7" key="1">
    <citation type="submission" date="2021-04" db="EMBL/GenBank/DDBJ databases">
        <title>Magnetospirillum sulfuroxidans sp. nov., a facultative chemolithoautotrophic sulfur-oxidizing alphaproteobacterium isolated from freshwater sediment and proposals for Paramagetospirillum gen. nov., and Magnetospirillaceae fam. nov.</title>
        <authorList>
            <person name="Koziaeva V."/>
            <person name="Geelhoed J.S."/>
            <person name="Sorokin D.Y."/>
            <person name="Grouzdev D.S."/>
        </authorList>
    </citation>
    <scope>NUCLEOTIDE SEQUENCE [LARGE SCALE GENOMIC DNA]</scope>
    <source>
        <strain evidence="6 7">J10</strain>
    </source>
</reference>
<dbReference type="SUPFAM" id="SSF118352">
    <property type="entry name" value="HSP33 redox switch-like"/>
    <property type="match status" value="1"/>
</dbReference>
<dbReference type="Gene3D" id="3.55.30.10">
    <property type="entry name" value="Hsp33 domain"/>
    <property type="match status" value="1"/>
</dbReference>
<dbReference type="CDD" id="cd00498">
    <property type="entry name" value="Hsp33"/>
    <property type="match status" value="1"/>
</dbReference>
<dbReference type="PIRSF" id="PIRSF005261">
    <property type="entry name" value="Heat_shock_Hsp33"/>
    <property type="match status" value="1"/>
</dbReference>
<sequence length="289" mass="30977">MVRLGAAVQTILESHDYPQRVASLLAESLALAAALAGSLKYDGIFTLQTQGDGPVSLVVADVTSDGALRGYARFDADRLARTGEGDPVPTLLGKGYLAFTVDQGLKVERYQGIVELEGGTLADCARSYLTQSEQLDSQVALVSQPPGAGHGWRTAALMIQRMPANQSGAPILTADDANEAWRTATILMGSVTPAEMLDDDLPAEHLLHRLFHGEGLTVWEGKGLQARCRCSHHGVVRMLQSIPRAEIEELRDEGGKVGITCEFCRTTYAFGDVELDQAYIPATRSAANP</sequence>
<name>A0ABS5IHE7_9PROT</name>
<dbReference type="InterPro" id="IPR016154">
    <property type="entry name" value="Heat_shock_Hsp33_C"/>
</dbReference>
<comment type="caution">
    <text evidence="6">The sequence shown here is derived from an EMBL/GenBank/DDBJ whole genome shotgun (WGS) entry which is preliminary data.</text>
</comment>
<keyword evidence="2" id="KW-0862">Zinc</keyword>
<accession>A0ABS5IHE7</accession>
<evidence type="ECO:0000256" key="3">
    <source>
        <dbReference type="ARBA" id="ARBA00023157"/>
    </source>
</evidence>
<evidence type="ECO:0000313" key="7">
    <source>
        <dbReference type="Proteomes" id="UP000680714"/>
    </source>
</evidence>
<dbReference type="EMBL" id="JAGTUF010000018">
    <property type="protein sequence ID" value="MBR9973178.1"/>
    <property type="molecule type" value="Genomic_DNA"/>
</dbReference>
<evidence type="ECO:0000256" key="1">
    <source>
        <dbReference type="ARBA" id="ARBA00022490"/>
    </source>
</evidence>
<dbReference type="PANTHER" id="PTHR30111:SF1">
    <property type="entry name" value="33 KDA CHAPERONIN"/>
    <property type="match status" value="1"/>
</dbReference>
<dbReference type="Pfam" id="PF01430">
    <property type="entry name" value="HSP33"/>
    <property type="match status" value="1"/>
</dbReference>
<organism evidence="6 7">
    <name type="scientific">Magnetospirillum sulfuroxidans</name>
    <dbReference type="NCBI Taxonomy" id="611300"/>
    <lineage>
        <taxon>Bacteria</taxon>
        <taxon>Pseudomonadati</taxon>
        <taxon>Pseudomonadota</taxon>
        <taxon>Alphaproteobacteria</taxon>
        <taxon>Rhodospirillales</taxon>
        <taxon>Rhodospirillaceae</taxon>
        <taxon>Magnetospirillum</taxon>
    </lineage>
</organism>
<dbReference type="Proteomes" id="UP000680714">
    <property type="component" value="Unassembled WGS sequence"/>
</dbReference>